<name>A0A6J4K5N8_9BACT</name>
<evidence type="ECO:0000259" key="4">
    <source>
        <dbReference type="PROSITE" id="PS50893"/>
    </source>
</evidence>
<keyword evidence="3" id="KW-0067">ATP-binding</keyword>
<reference evidence="5" key="1">
    <citation type="submission" date="2020-02" db="EMBL/GenBank/DDBJ databases">
        <authorList>
            <person name="Meier V. D."/>
        </authorList>
    </citation>
    <scope>NUCLEOTIDE SEQUENCE</scope>
    <source>
        <strain evidence="5">AVDCRST_MAG11</strain>
    </source>
</reference>
<evidence type="ECO:0000256" key="2">
    <source>
        <dbReference type="ARBA" id="ARBA00022741"/>
    </source>
</evidence>
<keyword evidence="2" id="KW-0547">Nucleotide-binding</keyword>
<dbReference type="Pfam" id="PF00005">
    <property type="entry name" value="ABC_tran"/>
    <property type="match status" value="1"/>
</dbReference>
<protein>
    <submittedName>
        <fullName evidence="5">ABC transporter involved in cytochrome c biogenesis, ATPase component CcmA</fullName>
    </submittedName>
</protein>
<dbReference type="PANTHER" id="PTHR42939">
    <property type="entry name" value="ABC TRANSPORTER ATP-BINDING PROTEIN ALBC-RELATED"/>
    <property type="match status" value="1"/>
</dbReference>
<dbReference type="InterPro" id="IPR003593">
    <property type="entry name" value="AAA+_ATPase"/>
</dbReference>
<dbReference type="SMART" id="SM00382">
    <property type="entry name" value="AAA"/>
    <property type="match status" value="1"/>
</dbReference>
<dbReference type="EMBL" id="CADCTU010000107">
    <property type="protein sequence ID" value="CAA9296066.1"/>
    <property type="molecule type" value="Genomic_DNA"/>
</dbReference>
<dbReference type="GO" id="GO:0016887">
    <property type="term" value="F:ATP hydrolysis activity"/>
    <property type="evidence" value="ECO:0007669"/>
    <property type="project" value="InterPro"/>
</dbReference>
<dbReference type="InterPro" id="IPR003439">
    <property type="entry name" value="ABC_transporter-like_ATP-bd"/>
</dbReference>
<dbReference type="PROSITE" id="PS50893">
    <property type="entry name" value="ABC_TRANSPORTER_2"/>
    <property type="match status" value="1"/>
</dbReference>
<evidence type="ECO:0000256" key="1">
    <source>
        <dbReference type="ARBA" id="ARBA00022448"/>
    </source>
</evidence>
<keyword evidence="1" id="KW-0813">Transport</keyword>
<gene>
    <name evidence="5" type="ORF">AVDCRST_MAG11-507</name>
</gene>
<accession>A0A6J4K5N8</accession>
<sequence>MGTLVITISSLTKRYGRFTAVDAIDLHVPRGELFGFLGPNGAGKTTTLRMIAGILRPTSGTVHISGIDMAERPREAKTKLGFIPDRPFIYEKLTGAEFLQFVAGLYGCRWGDVERRGRELLALFDLDEWRHELVESYSHGMRQKLIIASAFLHRPQVIVVDEPMVGLDPKAAKILKDLFREYTQRGHTVLMSTHTLEVAERTCDRVAIIKGGRILACGTVDEVRRGASSGGDEGLEEVFLRLTGESASRELAEVLDA</sequence>
<dbReference type="Gene3D" id="3.40.50.300">
    <property type="entry name" value="P-loop containing nucleotide triphosphate hydrolases"/>
    <property type="match status" value="1"/>
</dbReference>
<dbReference type="SUPFAM" id="SSF52540">
    <property type="entry name" value="P-loop containing nucleoside triphosphate hydrolases"/>
    <property type="match status" value="1"/>
</dbReference>
<dbReference type="CDD" id="cd03230">
    <property type="entry name" value="ABC_DR_subfamily_A"/>
    <property type="match status" value="1"/>
</dbReference>
<proteinExistence type="predicted"/>
<feature type="domain" description="ABC transporter" evidence="4">
    <location>
        <begin position="6"/>
        <end position="236"/>
    </location>
</feature>
<organism evidence="5">
    <name type="scientific">uncultured Gemmatimonadaceae bacterium</name>
    <dbReference type="NCBI Taxonomy" id="246130"/>
    <lineage>
        <taxon>Bacteria</taxon>
        <taxon>Pseudomonadati</taxon>
        <taxon>Gemmatimonadota</taxon>
        <taxon>Gemmatimonadia</taxon>
        <taxon>Gemmatimonadales</taxon>
        <taxon>Gemmatimonadaceae</taxon>
        <taxon>environmental samples</taxon>
    </lineage>
</organism>
<dbReference type="InterPro" id="IPR017871">
    <property type="entry name" value="ABC_transporter-like_CS"/>
</dbReference>
<dbReference type="AlphaFoldDB" id="A0A6J4K5N8"/>
<dbReference type="PANTHER" id="PTHR42939:SF1">
    <property type="entry name" value="ABC TRANSPORTER ATP-BINDING PROTEIN ALBC-RELATED"/>
    <property type="match status" value="1"/>
</dbReference>
<dbReference type="InterPro" id="IPR051782">
    <property type="entry name" value="ABC_Transporter_VariousFunc"/>
</dbReference>
<dbReference type="PROSITE" id="PS00211">
    <property type="entry name" value="ABC_TRANSPORTER_1"/>
    <property type="match status" value="1"/>
</dbReference>
<evidence type="ECO:0000313" key="5">
    <source>
        <dbReference type="EMBL" id="CAA9296066.1"/>
    </source>
</evidence>
<dbReference type="GO" id="GO:0005524">
    <property type="term" value="F:ATP binding"/>
    <property type="evidence" value="ECO:0007669"/>
    <property type="project" value="UniProtKB-KW"/>
</dbReference>
<dbReference type="InterPro" id="IPR027417">
    <property type="entry name" value="P-loop_NTPase"/>
</dbReference>
<evidence type="ECO:0000256" key="3">
    <source>
        <dbReference type="ARBA" id="ARBA00022840"/>
    </source>
</evidence>